<keyword evidence="2" id="KW-1185">Reference proteome</keyword>
<sequence length="276" mass="31952">MNEGQTKEFEIAVEKKKFDAVIDGAYQDPRRSNVQNLDSKKPSDISNSTYVLVKVVRKNDHFHDQKLQPKTQIREEERINTTKEVLADSDAAEHHIKSTKKNGIDGYVQEFQIHKDFSLNLHTEIQIKLISRIPENRRILHVDATGGLISLPKYMHDYGQILTYAMLLKDSTKLQEDGQNVLLNEMSTSRHDSYQIGTMFRLVKHNFYRLSNGKNLKFRVLMSDFSWATIHAALEIFNNNESVTEYSERVYKLSILETQPESTELTWLGSCKSHYA</sequence>
<accession>A0A813QQ24</accession>
<evidence type="ECO:0000313" key="1">
    <source>
        <dbReference type="EMBL" id="CAF0770120.1"/>
    </source>
</evidence>
<dbReference type="AlphaFoldDB" id="A0A813QQ24"/>
<evidence type="ECO:0000313" key="2">
    <source>
        <dbReference type="Proteomes" id="UP000663879"/>
    </source>
</evidence>
<comment type="caution">
    <text evidence="1">The sequence shown here is derived from an EMBL/GenBank/DDBJ whole genome shotgun (WGS) entry which is preliminary data.</text>
</comment>
<proteinExistence type="predicted"/>
<name>A0A813QQ24_9BILA</name>
<gene>
    <name evidence="1" type="ORF">OXX778_LOCUS4904</name>
</gene>
<dbReference type="OrthoDB" id="7403924at2759"/>
<dbReference type="EMBL" id="CAJNOC010000510">
    <property type="protein sequence ID" value="CAF0770120.1"/>
    <property type="molecule type" value="Genomic_DNA"/>
</dbReference>
<organism evidence="1 2">
    <name type="scientific">Brachionus calyciflorus</name>
    <dbReference type="NCBI Taxonomy" id="104777"/>
    <lineage>
        <taxon>Eukaryota</taxon>
        <taxon>Metazoa</taxon>
        <taxon>Spiralia</taxon>
        <taxon>Gnathifera</taxon>
        <taxon>Rotifera</taxon>
        <taxon>Eurotatoria</taxon>
        <taxon>Monogononta</taxon>
        <taxon>Pseudotrocha</taxon>
        <taxon>Ploima</taxon>
        <taxon>Brachionidae</taxon>
        <taxon>Brachionus</taxon>
    </lineage>
</organism>
<dbReference type="Proteomes" id="UP000663879">
    <property type="component" value="Unassembled WGS sequence"/>
</dbReference>
<reference evidence="1" key="1">
    <citation type="submission" date="2021-02" db="EMBL/GenBank/DDBJ databases">
        <authorList>
            <person name="Nowell W R."/>
        </authorList>
    </citation>
    <scope>NUCLEOTIDE SEQUENCE</scope>
    <source>
        <strain evidence="1">Ploen Becks lab</strain>
    </source>
</reference>
<protein>
    <submittedName>
        <fullName evidence="1">Uncharacterized protein</fullName>
    </submittedName>
</protein>